<proteinExistence type="predicted"/>
<reference evidence="3 4" key="1">
    <citation type="journal article" date="2020" name="IScience">
        <title>Genome Sequencing of the Endangered Kingdonia uniflora (Circaeasteraceae, Ranunculales) Reveals Potential Mechanisms of Evolutionary Specialization.</title>
        <authorList>
            <person name="Sun Y."/>
            <person name="Deng T."/>
            <person name="Zhang A."/>
            <person name="Moore M.J."/>
            <person name="Landis J.B."/>
            <person name="Lin N."/>
            <person name="Zhang H."/>
            <person name="Zhang X."/>
            <person name="Huang J."/>
            <person name="Zhang X."/>
            <person name="Sun H."/>
            <person name="Wang H."/>
        </authorList>
    </citation>
    <scope>NUCLEOTIDE SEQUENCE [LARGE SCALE GENOMIC DNA]</scope>
    <source>
        <strain evidence="3">TB1705</strain>
        <tissue evidence="3">Leaf</tissue>
    </source>
</reference>
<keyword evidence="2" id="KW-0812">Transmembrane</keyword>
<feature type="compositionally biased region" description="Polar residues" evidence="1">
    <location>
        <begin position="198"/>
        <end position="208"/>
    </location>
</feature>
<feature type="transmembrane region" description="Helical" evidence="2">
    <location>
        <begin position="37"/>
        <end position="63"/>
    </location>
</feature>
<evidence type="ECO:0000256" key="1">
    <source>
        <dbReference type="SAM" id="MobiDB-lite"/>
    </source>
</evidence>
<evidence type="ECO:0000256" key="2">
    <source>
        <dbReference type="SAM" id="Phobius"/>
    </source>
</evidence>
<comment type="caution">
    <text evidence="3">The sequence shown here is derived from an EMBL/GenBank/DDBJ whole genome shotgun (WGS) entry which is preliminary data.</text>
</comment>
<evidence type="ECO:0000313" key="3">
    <source>
        <dbReference type="EMBL" id="KAF6176858.1"/>
    </source>
</evidence>
<accession>A0A7J7PCE2</accession>
<gene>
    <name evidence="3" type="ORF">GIB67_026545</name>
</gene>
<keyword evidence="2" id="KW-0472">Membrane</keyword>
<dbReference type="AlphaFoldDB" id="A0A7J7PCE2"/>
<feature type="non-terminal residue" evidence="3">
    <location>
        <position position="1"/>
    </location>
</feature>
<dbReference type="Proteomes" id="UP000541444">
    <property type="component" value="Unassembled WGS sequence"/>
</dbReference>
<organism evidence="3 4">
    <name type="scientific">Kingdonia uniflora</name>
    <dbReference type="NCBI Taxonomy" id="39325"/>
    <lineage>
        <taxon>Eukaryota</taxon>
        <taxon>Viridiplantae</taxon>
        <taxon>Streptophyta</taxon>
        <taxon>Embryophyta</taxon>
        <taxon>Tracheophyta</taxon>
        <taxon>Spermatophyta</taxon>
        <taxon>Magnoliopsida</taxon>
        <taxon>Ranunculales</taxon>
        <taxon>Circaeasteraceae</taxon>
        <taxon>Kingdonia</taxon>
    </lineage>
</organism>
<name>A0A7J7PCE2_9MAGN</name>
<sequence>QDNIKIMELSIALDSECHTLKLLNHTDMKRYLKKYNYIYIGCIQVAFKPLTLLGINSSILAYFRDEKGYDFIPRAEVIAVIYQIHYKEWTLSKEVVPRPRFNNQVSQITQTPDGDVKVTFASTSIKLSLGRSISYRMAREENILYQAYCPSSRPSVSRNSTSEPILKGIWVSDQQIPYGVYTDTSTSTSPEVERERPTSPTSEASFYV</sequence>
<dbReference type="OrthoDB" id="1436172at2759"/>
<keyword evidence="2" id="KW-1133">Transmembrane helix</keyword>
<dbReference type="EMBL" id="JACGCM010000032">
    <property type="protein sequence ID" value="KAF6176858.1"/>
    <property type="molecule type" value="Genomic_DNA"/>
</dbReference>
<keyword evidence="4" id="KW-1185">Reference proteome</keyword>
<feature type="region of interest" description="Disordered" evidence="1">
    <location>
        <begin position="181"/>
        <end position="208"/>
    </location>
</feature>
<evidence type="ECO:0000313" key="4">
    <source>
        <dbReference type="Proteomes" id="UP000541444"/>
    </source>
</evidence>
<protein>
    <submittedName>
        <fullName evidence="3">Uncharacterized protein</fullName>
    </submittedName>
</protein>